<evidence type="ECO:0000313" key="1">
    <source>
        <dbReference type="Proteomes" id="UP000050741"/>
    </source>
</evidence>
<dbReference type="WBParaSite" id="GPLIN_000973600">
    <property type="protein sequence ID" value="GPLIN_000973600"/>
    <property type="gene ID" value="GPLIN_000973600"/>
</dbReference>
<proteinExistence type="predicted"/>
<dbReference type="AlphaFoldDB" id="A0A183CA37"/>
<evidence type="ECO:0000313" key="2">
    <source>
        <dbReference type="WBParaSite" id="GPLIN_000973600"/>
    </source>
</evidence>
<reference evidence="1" key="1">
    <citation type="submission" date="2013-12" db="EMBL/GenBank/DDBJ databases">
        <authorList>
            <person name="Aslett M."/>
        </authorList>
    </citation>
    <scope>NUCLEOTIDE SEQUENCE [LARGE SCALE GENOMIC DNA]</scope>
    <source>
        <strain evidence="1">Lindley</strain>
    </source>
</reference>
<reference evidence="1" key="2">
    <citation type="submission" date="2014-05" db="EMBL/GenBank/DDBJ databases">
        <title>The genome and life-stage specific transcriptomes of Globodera pallida elucidate key aspects of plant parasitism by a cyst nematode.</title>
        <authorList>
            <person name="Cotton J.A."/>
            <person name="Lilley C.J."/>
            <person name="Jones L.M."/>
            <person name="Kikuchi T."/>
            <person name="Reid A.J."/>
            <person name="Thorpe P."/>
            <person name="Tsai I.J."/>
            <person name="Beasley H."/>
            <person name="Blok V."/>
            <person name="Cock P.J.A."/>
            <person name="Van den Akker S.E."/>
            <person name="Holroyd N."/>
            <person name="Hunt M."/>
            <person name="Mantelin S."/>
            <person name="Naghra H."/>
            <person name="Pain A."/>
            <person name="Palomares-Rius J.E."/>
            <person name="Zarowiecki M."/>
            <person name="Berriman M."/>
            <person name="Jones J.T."/>
            <person name="Urwin P.E."/>
        </authorList>
    </citation>
    <scope>NUCLEOTIDE SEQUENCE [LARGE SCALE GENOMIC DNA]</scope>
    <source>
        <strain evidence="1">Lindley</strain>
    </source>
</reference>
<keyword evidence="1" id="KW-1185">Reference proteome</keyword>
<protein>
    <submittedName>
        <fullName evidence="2">RING-type domain-containing protein</fullName>
    </submittedName>
</protein>
<name>A0A183CA37_GLOPA</name>
<reference evidence="2" key="3">
    <citation type="submission" date="2016-06" db="UniProtKB">
        <authorList>
            <consortium name="WormBaseParasite"/>
        </authorList>
    </citation>
    <scope>IDENTIFICATION</scope>
</reference>
<sequence length="510" mass="59589">MQDELSQMHAEMIEKLANSNEAFCQKLHELCGVEVIKRFAVLFSQTQLAKIWPTVRMCRMKEAVNAGGWLQLTHEPSISFKNGEASIKYHDDDAGALAYSYKELFTNHELFSPSKSKFFSSTQHRQIQNMDILLKAAIWLGNNLIDELLLFVDTILTLFRLMKRLTQFRNIFSGSAQYVEAIKSRLFVVLGSPEEFELLENMFPEHLHIDWLDKGYRVALYSNMLQQRSWSDEAQRAEMRMTASMLLQQLNAQLSVKTSIGTIDPMDVIRMHEIVKTKVYANIDKVEGVCWMMYLLNLMSRENATFIMPSEPLIEYCVHERAKFELCKQHKEVCQYDASNKAFDDETVLMYHYRRSIVFSEKVCANDRLSSKLAADMLVFIRWFDAEPKSAKMATFWRAKREEFKDEYDEIFDSCHSMRKLLIECRNLVNEKEMKEAWKKMLKQLDNNDPHRMHSAEGGADRQRYAAIVEKGKDWLNNLHAEELKKFLGFTNDEGPRYGFANFEKLYLSS</sequence>
<dbReference type="Proteomes" id="UP000050741">
    <property type="component" value="Unassembled WGS sequence"/>
</dbReference>
<organism evidence="1 2">
    <name type="scientific">Globodera pallida</name>
    <name type="common">Potato cyst nematode worm</name>
    <name type="synonym">Heterodera pallida</name>
    <dbReference type="NCBI Taxonomy" id="36090"/>
    <lineage>
        <taxon>Eukaryota</taxon>
        <taxon>Metazoa</taxon>
        <taxon>Ecdysozoa</taxon>
        <taxon>Nematoda</taxon>
        <taxon>Chromadorea</taxon>
        <taxon>Rhabditida</taxon>
        <taxon>Tylenchina</taxon>
        <taxon>Tylenchomorpha</taxon>
        <taxon>Tylenchoidea</taxon>
        <taxon>Heteroderidae</taxon>
        <taxon>Heteroderinae</taxon>
        <taxon>Globodera</taxon>
    </lineage>
</organism>
<accession>A0A183CA37</accession>